<feature type="non-terminal residue" evidence="11">
    <location>
        <position position="1"/>
    </location>
</feature>
<keyword evidence="6" id="KW-0805">Transcription regulation</keyword>
<keyword evidence="3" id="KW-0677">Repeat</keyword>
<evidence type="ECO:0000256" key="9">
    <source>
        <dbReference type="PROSITE-ProRule" id="PRU00042"/>
    </source>
</evidence>
<reference evidence="12" key="1">
    <citation type="submission" date="2022-10" db="EMBL/GenBank/DDBJ databases">
        <title>Genome assembly of Pristionchus species.</title>
        <authorList>
            <person name="Yoshida K."/>
            <person name="Sommer R.J."/>
        </authorList>
    </citation>
    <scope>NUCLEOTIDE SEQUENCE [LARGE SCALE GENOMIC DNA]</scope>
    <source>
        <strain evidence="12">RS5460</strain>
    </source>
</reference>
<evidence type="ECO:0000256" key="6">
    <source>
        <dbReference type="ARBA" id="ARBA00023015"/>
    </source>
</evidence>
<sequence length="75" mass="8948">YSDDDDVKRPHKCNQCIKRFSTATLLKLHLRTHLAPDDPMKKPEKCEQCGRCSLHTQHFIVTERRMPQRTRRSEE</sequence>
<keyword evidence="2" id="KW-0479">Metal-binding</keyword>
<feature type="non-terminal residue" evidence="11">
    <location>
        <position position="75"/>
    </location>
</feature>
<dbReference type="Gene3D" id="3.30.160.60">
    <property type="entry name" value="Classic Zinc Finger"/>
    <property type="match status" value="1"/>
</dbReference>
<keyword evidence="7" id="KW-0804">Transcription</keyword>
<proteinExistence type="predicted"/>
<keyword evidence="12" id="KW-1185">Reference proteome</keyword>
<name>A0AAN4ZH35_9BILA</name>
<dbReference type="InterPro" id="IPR036236">
    <property type="entry name" value="Znf_C2H2_sf"/>
</dbReference>
<dbReference type="FunFam" id="3.30.160.60:FF:000012">
    <property type="entry name" value="RB-associated KRAB zinc finger protein-like"/>
    <property type="match status" value="1"/>
</dbReference>
<dbReference type="EMBL" id="BTRK01000002">
    <property type="protein sequence ID" value="GMR39314.1"/>
    <property type="molecule type" value="Genomic_DNA"/>
</dbReference>
<keyword evidence="4 9" id="KW-0863">Zinc-finger</keyword>
<evidence type="ECO:0000256" key="3">
    <source>
        <dbReference type="ARBA" id="ARBA00022737"/>
    </source>
</evidence>
<dbReference type="Proteomes" id="UP001328107">
    <property type="component" value="Unassembled WGS sequence"/>
</dbReference>
<keyword evidence="8" id="KW-0539">Nucleus</keyword>
<evidence type="ECO:0000313" key="11">
    <source>
        <dbReference type="EMBL" id="GMR39314.1"/>
    </source>
</evidence>
<evidence type="ECO:0000313" key="12">
    <source>
        <dbReference type="Proteomes" id="UP001328107"/>
    </source>
</evidence>
<comment type="caution">
    <text evidence="11">The sequence shown here is derived from an EMBL/GenBank/DDBJ whole genome shotgun (WGS) entry which is preliminary data.</text>
</comment>
<comment type="subcellular location">
    <subcellularLocation>
        <location evidence="1">Nucleus</location>
    </subcellularLocation>
</comment>
<dbReference type="PROSITE" id="PS50157">
    <property type="entry name" value="ZINC_FINGER_C2H2_2"/>
    <property type="match status" value="1"/>
</dbReference>
<evidence type="ECO:0000256" key="4">
    <source>
        <dbReference type="ARBA" id="ARBA00022771"/>
    </source>
</evidence>
<evidence type="ECO:0000256" key="8">
    <source>
        <dbReference type="ARBA" id="ARBA00023242"/>
    </source>
</evidence>
<evidence type="ECO:0000256" key="1">
    <source>
        <dbReference type="ARBA" id="ARBA00004123"/>
    </source>
</evidence>
<protein>
    <recommendedName>
        <fullName evidence="10">C2H2-type domain-containing protein</fullName>
    </recommendedName>
</protein>
<dbReference type="GO" id="GO:0005634">
    <property type="term" value="C:nucleus"/>
    <property type="evidence" value="ECO:0007669"/>
    <property type="project" value="UniProtKB-SubCell"/>
</dbReference>
<gene>
    <name evidence="11" type="ORF">PMAYCL1PPCAC_09509</name>
</gene>
<evidence type="ECO:0000256" key="2">
    <source>
        <dbReference type="ARBA" id="ARBA00022723"/>
    </source>
</evidence>
<evidence type="ECO:0000259" key="10">
    <source>
        <dbReference type="PROSITE" id="PS50157"/>
    </source>
</evidence>
<dbReference type="GO" id="GO:0008270">
    <property type="term" value="F:zinc ion binding"/>
    <property type="evidence" value="ECO:0007669"/>
    <property type="project" value="UniProtKB-KW"/>
</dbReference>
<evidence type="ECO:0000256" key="7">
    <source>
        <dbReference type="ARBA" id="ARBA00023163"/>
    </source>
</evidence>
<dbReference type="InterPro" id="IPR013087">
    <property type="entry name" value="Znf_C2H2_type"/>
</dbReference>
<organism evidence="11 12">
    <name type="scientific">Pristionchus mayeri</name>
    <dbReference type="NCBI Taxonomy" id="1317129"/>
    <lineage>
        <taxon>Eukaryota</taxon>
        <taxon>Metazoa</taxon>
        <taxon>Ecdysozoa</taxon>
        <taxon>Nematoda</taxon>
        <taxon>Chromadorea</taxon>
        <taxon>Rhabditida</taxon>
        <taxon>Rhabditina</taxon>
        <taxon>Diplogasteromorpha</taxon>
        <taxon>Diplogasteroidea</taxon>
        <taxon>Neodiplogasteridae</taxon>
        <taxon>Pristionchus</taxon>
    </lineage>
</organism>
<evidence type="ECO:0000256" key="5">
    <source>
        <dbReference type="ARBA" id="ARBA00022833"/>
    </source>
</evidence>
<dbReference type="PROSITE" id="PS00028">
    <property type="entry name" value="ZINC_FINGER_C2H2_1"/>
    <property type="match status" value="1"/>
</dbReference>
<dbReference type="AlphaFoldDB" id="A0AAN4ZH35"/>
<keyword evidence="5" id="KW-0862">Zinc</keyword>
<accession>A0AAN4ZH35</accession>
<feature type="domain" description="C2H2-type" evidence="10">
    <location>
        <begin position="11"/>
        <end position="38"/>
    </location>
</feature>
<dbReference type="SUPFAM" id="SSF57667">
    <property type="entry name" value="beta-beta-alpha zinc fingers"/>
    <property type="match status" value="1"/>
</dbReference>